<dbReference type="Gene3D" id="3.30.70.1060">
    <property type="entry name" value="Dimeric alpha+beta barrel"/>
    <property type="match status" value="1"/>
</dbReference>
<evidence type="ECO:0000259" key="2">
    <source>
        <dbReference type="Pfam" id="PF03795"/>
    </source>
</evidence>
<accession>A0A2V3A5P1</accession>
<dbReference type="PANTHER" id="PTHR33606">
    <property type="entry name" value="PROTEIN YCII"/>
    <property type="match status" value="1"/>
</dbReference>
<comment type="similarity">
    <text evidence="1">Belongs to the YciI family.</text>
</comment>
<name>A0A2V3A5P1_9BACI</name>
<proteinExistence type="inferred from homology"/>
<comment type="caution">
    <text evidence="3">The sequence shown here is derived from an EMBL/GenBank/DDBJ whole genome shotgun (WGS) entry which is preliminary data.</text>
</comment>
<dbReference type="Proteomes" id="UP000247150">
    <property type="component" value="Unassembled WGS sequence"/>
</dbReference>
<dbReference type="InterPro" id="IPR005545">
    <property type="entry name" value="YCII"/>
</dbReference>
<reference evidence="3 4" key="1">
    <citation type="submission" date="2018-05" db="EMBL/GenBank/DDBJ databases">
        <title>Freshwater and sediment microbial communities from various areas in North America, analyzing microbe dynamics in response to fracking.</title>
        <authorList>
            <person name="Lamendella R."/>
        </authorList>
    </citation>
    <scope>NUCLEOTIDE SEQUENCE [LARGE SCALE GENOMIC DNA]</scope>
    <source>
        <strain evidence="3 4">15_TX</strain>
    </source>
</reference>
<organism evidence="3 4">
    <name type="scientific">Cytobacillus oceanisediminis</name>
    <dbReference type="NCBI Taxonomy" id="665099"/>
    <lineage>
        <taxon>Bacteria</taxon>
        <taxon>Bacillati</taxon>
        <taxon>Bacillota</taxon>
        <taxon>Bacilli</taxon>
        <taxon>Bacillales</taxon>
        <taxon>Bacillaceae</taxon>
        <taxon>Cytobacillus</taxon>
    </lineage>
</organism>
<dbReference type="Pfam" id="PF03795">
    <property type="entry name" value="YCII"/>
    <property type="match status" value="1"/>
</dbReference>
<gene>
    <name evidence="3" type="ORF">DFO73_101462</name>
</gene>
<evidence type="ECO:0000313" key="3">
    <source>
        <dbReference type="EMBL" id="PWW32199.1"/>
    </source>
</evidence>
<protein>
    <recommendedName>
        <fullName evidence="2">YCII-related domain-containing protein</fullName>
    </recommendedName>
</protein>
<dbReference type="OrthoDB" id="9797014at2"/>
<evidence type="ECO:0000256" key="1">
    <source>
        <dbReference type="ARBA" id="ARBA00007689"/>
    </source>
</evidence>
<feature type="domain" description="YCII-related" evidence="2">
    <location>
        <begin position="1"/>
        <end position="89"/>
    </location>
</feature>
<sequence>MQFIVTAYDGKDEKALERRLSVREEHLQGVERRFKEGEHLYGGAILDEEGKMIGSMMVVEYPSREELDQWLKEEPYVTEKVWQKIDIQPCRVAPAFMKLYE</sequence>
<dbReference type="SUPFAM" id="SSF54909">
    <property type="entry name" value="Dimeric alpha+beta barrel"/>
    <property type="match status" value="1"/>
</dbReference>
<dbReference type="InterPro" id="IPR051807">
    <property type="entry name" value="Sec-metab_biosynth-assoc"/>
</dbReference>
<dbReference type="EMBL" id="QGTW01000001">
    <property type="protein sequence ID" value="PWW32199.1"/>
    <property type="molecule type" value="Genomic_DNA"/>
</dbReference>
<dbReference type="AlphaFoldDB" id="A0A2V3A5P1"/>
<evidence type="ECO:0000313" key="4">
    <source>
        <dbReference type="Proteomes" id="UP000247150"/>
    </source>
</evidence>
<dbReference type="RefSeq" id="WP_110063161.1">
    <property type="nucleotide sequence ID" value="NZ_QGTW01000001.1"/>
</dbReference>
<dbReference type="InterPro" id="IPR011008">
    <property type="entry name" value="Dimeric_a/b-barrel"/>
</dbReference>
<dbReference type="PANTHER" id="PTHR33606:SF3">
    <property type="entry name" value="PROTEIN YCII"/>
    <property type="match status" value="1"/>
</dbReference>